<dbReference type="EMBL" id="FRAT01000002">
    <property type="protein sequence ID" value="SHK44710.1"/>
    <property type="molecule type" value="Genomic_DNA"/>
</dbReference>
<evidence type="ECO:0000313" key="2">
    <source>
        <dbReference type="EMBL" id="SFB81092.1"/>
    </source>
</evidence>
<reference evidence="3 4" key="1">
    <citation type="submission" date="2016-11" db="EMBL/GenBank/DDBJ databases">
        <authorList>
            <person name="Varghese N."/>
            <person name="Submissions S."/>
        </authorList>
    </citation>
    <scope>NUCLEOTIDE SEQUENCE [LARGE SCALE GENOMIC DNA]</scope>
    <source>
        <strain evidence="3 4">CGMCC 1.12174</strain>
        <strain evidence="2 5">DSM 26351</strain>
    </source>
</reference>
<accession>A0A1M6SJ89</accession>
<dbReference type="STRING" id="1055723.SAMN05216293_1151"/>
<comment type="caution">
    <text evidence="3">The sequence shown here is derived from an EMBL/GenBank/DDBJ whole genome shotgun (WGS) entry which is preliminary data.</text>
</comment>
<dbReference type="Proteomes" id="UP000198940">
    <property type="component" value="Unassembled WGS sequence"/>
</dbReference>
<protein>
    <submittedName>
        <fullName evidence="3">Uncharacterized protein</fullName>
    </submittedName>
</protein>
<evidence type="ECO:0000313" key="3">
    <source>
        <dbReference type="EMBL" id="SHK44710.1"/>
    </source>
</evidence>
<dbReference type="AlphaFoldDB" id="A0A1M6SJ89"/>
<feature type="region of interest" description="Disordered" evidence="1">
    <location>
        <begin position="1"/>
        <end position="42"/>
    </location>
</feature>
<feature type="compositionally biased region" description="Basic and acidic residues" evidence="1">
    <location>
        <begin position="1"/>
        <end position="11"/>
    </location>
</feature>
<proteinExistence type="predicted"/>
<evidence type="ECO:0000313" key="5">
    <source>
        <dbReference type="Proteomes" id="UP000198940"/>
    </source>
</evidence>
<name>A0A1M6SJ89_9FLAO</name>
<sequence>MFHENIPDRRGGGTPQGRTTTTSAPQHGGILQGNETAKGCRSDTGRYHPIRSRFHVADGFLRGQFLPKLCPSARTDVPSDSEQREAECYQSLDLFCRYYGIRPMATRHFGFPYNVGLALWDVQGKLSDSRYDTLVSLIRGKGKWHFTVRQTYDTGMALYYIPVSPLYQLLRDNNRKMQGRLLQCVFAYLLHIGIPFYRGQESFLHWQYEVIGEWLLENPEEWEQEDFHRQASQWRAAQVVGDWIGKKIGNPILLQGFQKRLDAFVTNDKNEWECHRVAKGFYALYRDFPDGNVFAHARGMGISEEDDETVWMDQYISFVADARGDWLSEQVLEGVNSHFQECAQMQNPTIVRRFRDTAPKERDTLEFESRLFPLLEQLIHYLLEVK</sequence>
<gene>
    <name evidence="2" type="ORF">SAMN04487891_102470</name>
    <name evidence="3" type="ORF">SAMN05216293_1151</name>
</gene>
<keyword evidence="5" id="KW-1185">Reference proteome</keyword>
<organism evidence="3 4">
    <name type="scientific">Flagellimonas taeanensis</name>
    <dbReference type="NCBI Taxonomy" id="1005926"/>
    <lineage>
        <taxon>Bacteria</taxon>
        <taxon>Pseudomonadati</taxon>
        <taxon>Bacteroidota</taxon>
        <taxon>Flavobacteriia</taxon>
        <taxon>Flavobacteriales</taxon>
        <taxon>Flavobacteriaceae</taxon>
        <taxon>Flagellimonas</taxon>
    </lineage>
</organism>
<dbReference type="EMBL" id="FOKU01000002">
    <property type="protein sequence ID" value="SFB81092.1"/>
    <property type="molecule type" value="Genomic_DNA"/>
</dbReference>
<evidence type="ECO:0000313" key="4">
    <source>
        <dbReference type="Proteomes" id="UP000184031"/>
    </source>
</evidence>
<evidence type="ECO:0000256" key="1">
    <source>
        <dbReference type="SAM" id="MobiDB-lite"/>
    </source>
</evidence>
<dbReference type="Proteomes" id="UP000184031">
    <property type="component" value="Unassembled WGS sequence"/>
</dbReference>